<comment type="caution">
    <text evidence="2">The sequence shown here is derived from an EMBL/GenBank/DDBJ whole genome shotgun (WGS) entry which is preliminary data.</text>
</comment>
<keyword evidence="1" id="KW-1133">Transmembrane helix</keyword>
<organism evidence="2 3">
    <name type="scientific">Phytoactinopolyspora halotolerans</name>
    <dbReference type="NCBI Taxonomy" id="1981512"/>
    <lineage>
        <taxon>Bacteria</taxon>
        <taxon>Bacillati</taxon>
        <taxon>Actinomycetota</taxon>
        <taxon>Actinomycetes</taxon>
        <taxon>Jiangellales</taxon>
        <taxon>Jiangellaceae</taxon>
        <taxon>Phytoactinopolyspora</taxon>
    </lineage>
</organism>
<proteinExistence type="predicted"/>
<dbReference type="NCBIfam" id="NF041390">
    <property type="entry name" value="TadE_Rv3655c"/>
    <property type="match status" value="1"/>
</dbReference>
<keyword evidence="1" id="KW-0812">Transmembrane</keyword>
<evidence type="ECO:0000313" key="2">
    <source>
        <dbReference type="EMBL" id="NED99131.1"/>
    </source>
</evidence>
<gene>
    <name evidence="2" type="ORF">G1H10_03005</name>
</gene>
<evidence type="ECO:0008006" key="4">
    <source>
        <dbReference type="Google" id="ProtNLM"/>
    </source>
</evidence>
<sequence>MVTAELAAALPALALVMMAAIWVIGLTSIQLQCSDAAREAARAAARGESIQTVRDIARTVAPRQAEVEIEWGDNMVKIEIRASLRAPAPLGAALSPTVSGHAIALEERP</sequence>
<dbReference type="RefSeq" id="WP_163732490.1">
    <property type="nucleotide sequence ID" value="NZ_JAAGOA010000002.1"/>
</dbReference>
<evidence type="ECO:0000313" key="3">
    <source>
        <dbReference type="Proteomes" id="UP000475214"/>
    </source>
</evidence>
<accession>A0A6L9S3G9</accession>
<dbReference type="AlphaFoldDB" id="A0A6L9S3G9"/>
<keyword evidence="3" id="KW-1185">Reference proteome</keyword>
<dbReference type="EMBL" id="JAAGOA010000002">
    <property type="protein sequence ID" value="NED99131.1"/>
    <property type="molecule type" value="Genomic_DNA"/>
</dbReference>
<name>A0A6L9S3G9_9ACTN</name>
<protein>
    <recommendedName>
        <fullName evidence="4">Pilus assembly protein TadE</fullName>
    </recommendedName>
</protein>
<reference evidence="2 3" key="1">
    <citation type="submission" date="2020-02" db="EMBL/GenBank/DDBJ databases">
        <authorList>
            <person name="Li X.-J."/>
            <person name="Han X.-M."/>
        </authorList>
    </citation>
    <scope>NUCLEOTIDE SEQUENCE [LARGE SCALE GENOMIC DNA]</scope>
    <source>
        <strain evidence="2 3">CCTCC AB 2017055</strain>
    </source>
</reference>
<evidence type="ECO:0000256" key="1">
    <source>
        <dbReference type="SAM" id="Phobius"/>
    </source>
</evidence>
<dbReference type="Proteomes" id="UP000475214">
    <property type="component" value="Unassembled WGS sequence"/>
</dbReference>
<keyword evidence="1" id="KW-0472">Membrane</keyword>
<dbReference type="InterPro" id="IPR049790">
    <property type="entry name" value="Rv3655c/TadE"/>
</dbReference>
<feature type="transmembrane region" description="Helical" evidence="1">
    <location>
        <begin position="6"/>
        <end position="29"/>
    </location>
</feature>